<dbReference type="SUPFAM" id="SSF46626">
    <property type="entry name" value="Cytochrome c"/>
    <property type="match status" value="2"/>
</dbReference>
<sequence length="305" mass="31104">MNTHDEQVAAAGQRQPRVWPIVAMVIVLGASPLYGVIFQMWPDWFPGDGGSQAGRGQQQAQQARQSSVAMPASAPAPVPGTGLAAPAPEQIRRSTDFMPKDPEWSRILTASPDAAGGAGGRGQTIASAGNGAGAAPCISCHTVSTPAPAGTLFPSLAGLSAEYLAKQLVDYRSGSRNDPVMGPIAKALKDEDIAAVARYYAGQPAPAVTLVTTAPSGRAGTLHAIGDNARGLPACANCHGGAGEGQGPLLPRLSGQPADYLVKQLAAFRGGTRSNDGDAVMRAAAQRLTEDDARALGTFYAGGGR</sequence>
<keyword evidence="2 6" id="KW-0349">Heme</keyword>
<proteinExistence type="predicted"/>
<protein>
    <recommendedName>
        <fullName evidence="9">Cytochrome c domain-containing protein</fullName>
    </recommendedName>
</protein>
<evidence type="ECO:0000256" key="6">
    <source>
        <dbReference type="PROSITE-ProRule" id="PRU00433"/>
    </source>
</evidence>
<keyword evidence="1" id="KW-0813">Transport</keyword>
<evidence type="ECO:0000256" key="5">
    <source>
        <dbReference type="ARBA" id="ARBA00023004"/>
    </source>
</evidence>
<dbReference type="Pfam" id="PF00034">
    <property type="entry name" value="Cytochrom_C"/>
    <property type="match status" value="2"/>
</dbReference>
<evidence type="ECO:0000256" key="1">
    <source>
        <dbReference type="ARBA" id="ARBA00022448"/>
    </source>
</evidence>
<keyword evidence="3 6" id="KW-0479">Metal-binding</keyword>
<evidence type="ECO:0000256" key="2">
    <source>
        <dbReference type="ARBA" id="ARBA00022617"/>
    </source>
</evidence>
<dbReference type="Gene3D" id="1.10.760.10">
    <property type="entry name" value="Cytochrome c-like domain"/>
    <property type="match status" value="2"/>
</dbReference>
<feature type="region of interest" description="Disordered" evidence="7">
    <location>
        <begin position="48"/>
        <end position="86"/>
    </location>
</feature>
<keyword evidence="8" id="KW-1133">Transmembrane helix</keyword>
<dbReference type="InterPro" id="IPR036909">
    <property type="entry name" value="Cyt_c-like_dom_sf"/>
</dbReference>
<dbReference type="InterPro" id="IPR050597">
    <property type="entry name" value="Cytochrome_c_Oxidase_Subunit"/>
</dbReference>
<evidence type="ECO:0000256" key="3">
    <source>
        <dbReference type="ARBA" id="ARBA00022723"/>
    </source>
</evidence>
<evidence type="ECO:0000313" key="10">
    <source>
        <dbReference type="EMBL" id="CAG9167877.1"/>
    </source>
</evidence>
<dbReference type="PROSITE" id="PS51007">
    <property type="entry name" value="CYTC"/>
    <property type="match status" value="2"/>
</dbReference>
<keyword evidence="8" id="KW-0812">Transmembrane</keyword>
<feature type="domain" description="Cytochrome c" evidence="9">
    <location>
        <begin position="117"/>
        <end position="204"/>
    </location>
</feature>
<comment type="caution">
    <text evidence="10">The sequence shown here is derived from an EMBL/GenBank/DDBJ whole genome shotgun (WGS) entry which is preliminary data.</text>
</comment>
<keyword evidence="5 6" id="KW-0408">Iron</keyword>
<name>A0ABN7Y7U9_9BURK</name>
<keyword evidence="8" id="KW-0472">Membrane</keyword>
<dbReference type="EMBL" id="CAJZAH010000001">
    <property type="protein sequence ID" value="CAG9167877.1"/>
    <property type="molecule type" value="Genomic_DNA"/>
</dbReference>
<organism evidence="10 11">
    <name type="scientific">Cupriavidus respiraculi</name>
    <dbReference type="NCBI Taxonomy" id="195930"/>
    <lineage>
        <taxon>Bacteria</taxon>
        <taxon>Pseudomonadati</taxon>
        <taxon>Pseudomonadota</taxon>
        <taxon>Betaproteobacteria</taxon>
        <taxon>Burkholderiales</taxon>
        <taxon>Burkholderiaceae</taxon>
        <taxon>Cupriavidus</taxon>
    </lineage>
</organism>
<dbReference type="Proteomes" id="UP000721236">
    <property type="component" value="Unassembled WGS sequence"/>
</dbReference>
<accession>A0ABN7Y7U9</accession>
<evidence type="ECO:0000313" key="11">
    <source>
        <dbReference type="Proteomes" id="UP000721236"/>
    </source>
</evidence>
<evidence type="ECO:0000256" key="8">
    <source>
        <dbReference type="SAM" id="Phobius"/>
    </source>
</evidence>
<keyword evidence="11" id="KW-1185">Reference proteome</keyword>
<feature type="transmembrane region" description="Helical" evidence="8">
    <location>
        <begin position="21"/>
        <end position="41"/>
    </location>
</feature>
<evidence type="ECO:0000256" key="7">
    <source>
        <dbReference type="SAM" id="MobiDB-lite"/>
    </source>
</evidence>
<reference evidence="10 11" key="1">
    <citation type="submission" date="2021-08" db="EMBL/GenBank/DDBJ databases">
        <authorList>
            <person name="Peeters C."/>
        </authorList>
    </citation>
    <scope>NUCLEOTIDE SEQUENCE [LARGE SCALE GENOMIC DNA]</scope>
    <source>
        <strain evidence="10 11">LMG 21510</strain>
    </source>
</reference>
<keyword evidence="4" id="KW-0249">Electron transport</keyword>
<dbReference type="PANTHER" id="PTHR33751">
    <property type="entry name" value="CBB3-TYPE CYTOCHROME C OXIDASE SUBUNIT FIXP"/>
    <property type="match status" value="1"/>
</dbReference>
<feature type="compositionally biased region" description="Low complexity" evidence="7">
    <location>
        <begin position="54"/>
        <end position="75"/>
    </location>
</feature>
<evidence type="ECO:0000259" key="9">
    <source>
        <dbReference type="PROSITE" id="PS51007"/>
    </source>
</evidence>
<evidence type="ECO:0000256" key="4">
    <source>
        <dbReference type="ARBA" id="ARBA00022982"/>
    </source>
</evidence>
<dbReference type="RefSeq" id="WP_224039896.1">
    <property type="nucleotide sequence ID" value="NZ_CAJZAH010000001.1"/>
</dbReference>
<dbReference type="PANTHER" id="PTHR33751:SF9">
    <property type="entry name" value="CYTOCHROME C4"/>
    <property type="match status" value="1"/>
</dbReference>
<gene>
    <name evidence="10" type="ORF">LMG21510_00885</name>
</gene>
<feature type="domain" description="Cytochrome c" evidence="9">
    <location>
        <begin position="221"/>
        <end position="304"/>
    </location>
</feature>
<dbReference type="InterPro" id="IPR009056">
    <property type="entry name" value="Cyt_c-like_dom"/>
</dbReference>